<name>A0AA39L524_SARSR</name>
<evidence type="ECO:0000313" key="3">
    <source>
        <dbReference type="Proteomes" id="UP001175261"/>
    </source>
</evidence>
<keyword evidence="3" id="KW-1185">Reference proteome</keyword>
<feature type="compositionally biased region" description="Polar residues" evidence="1">
    <location>
        <begin position="180"/>
        <end position="190"/>
    </location>
</feature>
<comment type="caution">
    <text evidence="2">The sequence shown here is derived from an EMBL/GenBank/DDBJ whole genome shotgun (WGS) entry which is preliminary data.</text>
</comment>
<protein>
    <submittedName>
        <fullName evidence="2">Uncharacterized protein</fullName>
    </submittedName>
</protein>
<feature type="compositionally biased region" description="Low complexity" evidence="1">
    <location>
        <begin position="129"/>
        <end position="148"/>
    </location>
</feature>
<sequence length="733" mass="78528">MSLSERVKEVLHGSETDPDYARPPGSFPTDDMAPNSENTSSTGTHEHQRNKLHKPNDPRGKGHGHSDSGVGFEPSNESALTKEPVEQAYAPAEGYEERREHAKRSDVAEFDDVKADHHDTTEYNVDPKNLGTTVGTTTTGANINTTETDSSSHNQVRSGMQTSTVDHKDPYWGDLPQGQGVYNTVSGHGSSSDEARRHQNSQDSTEHRSFPLVTDRTREHHDDSTIDHREPERTEEKKDSNWKEGAAGAAVAGAAGTAAYKATRDDEDRSKTTETEETAEEKEKKGRGGLFGVFHRSSKDDKEKDNEHHHKEKDHHHKEKDHHHKEKHSKEEKAAPIAAAGYAAREEKQQDEQRYQAQNPSDSTRSAKNDTALAAAAAAYSQRSGSDRNTFSAYQNDPATRGNEGQYSTLASGTPSGVRTDDSVTAGTRDATATRTVDGQKESNRNAAIYGTAGAAAALGAGGYATHEYRKDHDDKNEPSTKDIREDSSRSGGWFTGPVTSTINSTGPAEAQRDTDSAVNSSRSPPFTAAPVTTTTSTRDPVQAQRETFSAEDSSKHTGGSSAAPIPTSTSTSTHAPAADSSTSGKAARSGEAAIREPSAELPRITEDANHGKYKTLASGTPSGINLEEGKPTGTSTLPTVNDEKSNKGALATAGLAAVGAGAGSAALASRRNEDQENRLPKDSEKPLHKDTNTSTVLPGAAGREQKVTHKCVKCGEENDITQYFKEKGRSGI</sequence>
<feature type="region of interest" description="Disordered" evidence="1">
    <location>
        <begin position="1"/>
        <end position="446"/>
    </location>
</feature>
<feature type="compositionally biased region" description="Low complexity" evidence="1">
    <location>
        <begin position="245"/>
        <end position="259"/>
    </location>
</feature>
<evidence type="ECO:0000256" key="1">
    <source>
        <dbReference type="SAM" id="MobiDB-lite"/>
    </source>
</evidence>
<feature type="compositionally biased region" description="Basic and acidic residues" evidence="1">
    <location>
        <begin position="468"/>
        <end position="489"/>
    </location>
</feature>
<dbReference type="AlphaFoldDB" id="A0AA39L524"/>
<feature type="compositionally biased region" description="Basic and acidic residues" evidence="1">
    <location>
        <begin position="95"/>
        <end position="121"/>
    </location>
</feature>
<dbReference type="EMBL" id="JAPDFR010000008">
    <property type="protein sequence ID" value="KAK0384422.1"/>
    <property type="molecule type" value="Genomic_DNA"/>
</dbReference>
<accession>A0AA39L524</accession>
<feature type="compositionally biased region" description="Basic and acidic residues" evidence="1">
    <location>
        <begin position="594"/>
        <end position="611"/>
    </location>
</feature>
<feature type="compositionally biased region" description="Polar residues" evidence="1">
    <location>
        <begin position="381"/>
        <end position="417"/>
    </location>
</feature>
<organism evidence="2 3">
    <name type="scientific">Sarocladium strictum</name>
    <name type="common">Black bundle disease fungus</name>
    <name type="synonym">Acremonium strictum</name>
    <dbReference type="NCBI Taxonomy" id="5046"/>
    <lineage>
        <taxon>Eukaryota</taxon>
        <taxon>Fungi</taxon>
        <taxon>Dikarya</taxon>
        <taxon>Ascomycota</taxon>
        <taxon>Pezizomycotina</taxon>
        <taxon>Sordariomycetes</taxon>
        <taxon>Hypocreomycetidae</taxon>
        <taxon>Hypocreales</taxon>
        <taxon>Sarocladiaceae</taxon>
        <taxon>Sarocladium</taxon>
    </lineage>
</organism>
<feature type="compositionally biased region" description="Low complexity" evidence="1">
    <location>
        <begin position="561"/>
        <end position="584"/>
    </location>
</feature>
<feature type="compositionally biased region" description="Low complexity" evidence="1">
    <location>
        <begin position="524"/>
        <end position="538"/>
    </location>
</feature>
<evidence type="ECO:0000313" key="2">
    <source>
        <dbReference type="EMBL" id="KAK0384422.1"/>
    </source>
</evidence>
<feature type="compositionally biased region" description="Low complexity" evidence="1">
    <location>
        <begin position="424"/>
        <end position="437"/>
    </location>
</feature>
<feature type="compositionally biased region" description="Polar residues" evidence="1">
    <location>
        <begin position="149"/>
        <end position="164"/>
    </location>
</feature>
<feature type="compositionally biased region" description="Basic residues" evidence="1">
    <location>
        <begin position="310"/>
        <end position="327"/>
    </location>
</feature>
<dbReference type="Proteomes" id="UP001175261">
    <property type="component" value="Unassembled WGS sequence"/>
</dbReference>
<feature type="compositionally biased region" description="Basic and acidic residues" evidence="1">
    <location>
        <begin position="297"/>
        <end position="309"/>
    </location>
</feature>
<feature type="compositionally biased region" description="Polar residues" evidence="1">
    <location>
        <begin position="498"/>
        <end position="507"/>
    </location>
</feature>
<feature type="region of interest" description="Disordered" evidence="1">
    <location>
        <begin position="661"/>
        <end position="708"/>
    </location>
</feature>
<feature type="compositionally biased region" description="Polar residues" evidence="1">
    <location>
        <begin position="355"/>
        <end position="366"/>
    </location>
</feature>
<feature type="compositionally biased region" description="Polar residues" evidence="1">
    <location>
        <begin position="545"/>
        <end position="560"/>
    </location>
</feature>
<feature type="compositionally biased region" description="Basic and acidic residues" evidence="1">
    <location>
        <begin position="262"/>
        <end position="274"/>
    </location>
</feature>
<gene>
    <name evidence="2" type="ORF">NLU13_8508</name>
</gene>
<feature type="compositionally biased region" description="Basic and acidic residues" evidence="1">
    <location>
        <begin position="671"/>
        <end position="692"/>
    </location>
</feature>
<feature type="compositionally biased region" description="Basic and acidic residues" evidence="1">
    <location>
        <begin position="1"/>
        <end position="15"/>
    </location>
</feature>
<feature type="compositionally biased region" description="Basic and acidic residues" evidence="1">
    <location>
        <begin position="44"/>
        <end position="66"/>
    </location>
</feature>
<feature type="compositionally biased region" description="Basic and acidic residues" evidence="1">
    <location>
        <begin position="204"/>
        <end position="242"/>
    </location>
</feature>
<feature type="compositionally biased region" description="Basic and acidic residues" evidence="1">
    <location>
        <begin position="344"/>
        <end position="354"/>
    </location>
</feature>
<feature type="region of interest" description="Disordered" evidence="1">
    <location>
        <begin position="468"/>
        <end position="645"/>
    </location>
</feature>
<proteinExistence type="predicted"/>
<reference evidence="2" key="1">
    <citation type="submission" date="2022-10" db="EMBL/GenBank/DDBJ databases">
        <title>Determination and structural analysis of whole genome sequence of Sarocladium strictum F4-1.</title>
        <authorList>
            <person name="Hu L."/>
            <person name="Jiang Y."/>
        </authorList>
    </citation>
    <scope>NUCLEOTIDE SEQUENCE</scope>
    <source>
        <strain evidence="2">F4-1</strain>
    </source>
</reference>